<name>A0A6N4DY53_9GAMM</name>
<dbReference type="InterPro" id="IPR011990">
    <property type="entry name" value="TPR-like_helical_dom_sf"/>
</dbReference>
<evidence type="ECO:0008006" key="5">
    <source>
        <dbReference type="Google" id="ProtNLM"/>
    </source>
</evidence>
<dbReference type="PANTHER" id="PTHR12558">
    <property type="entry name" value="CELL DIVISION CYCLE 16,23,27"/>
    <property type="match status" value="1"/>
</dbReference>
<gene>
    <name evidence="3" type="ORF">C3L24_06435</name>
</gene>
<evidence type="ECO:0000313" key="4">
    <source>
        <dbReference type="Proteomes" id="UP000250928"/>
    </source>
</evidence>
<reference evidence="3 4" key="1">
    <citation type="submission" date="2018-01" db="EMBL/GenBank/DDBJ databases">
        <title>Novel co-symbiosis in the lucinid bivalve Phacoides pectinatus.</title>
        <authorList>
            <person name="Lim S.J."/>
            <person name="Davis B.G."/>
            <person name="Gill D.E."/>
            <person name="Engel A.S."/>
            <person name="Anderson L.C."/>
            <person name="Campbell B.J."/>
        </authorList>
    </citation>
    <scope>NUCLEOTIDE SEQUENCE [LARGE SCALE GENOMIC DNA]</scope>
    <source>
        <strain evidence="3">N3_P5</strain>
    </source>
</reference>
<accession>A0A6N4DY53</accession>
<organism evidence="3 4">
    <name type="scientific">Candidatus Sedimenticola endophacoides</name>
    <dbReference type="NCBI Taxonomy" id="2548426"/>
    <lineage>
        <taxon>Bacteria</taxon>
        <taxon>Pseudomonadati</taxon>
        <taxon>Pseudomonadota</taxon>
        <taxon>Gammaproteobacteria</taxon>
        <taxon>Chromatiales</taxon>
        <taxon>Sedimenticolaceae</taxon>
        <taxon>Sedimenticola</taxon>
    </lineage>
</organism>
<dbReference type="PANTHER" id="PTHR12558:SF13">
    <property type="entry name" value="CELL DIVISION CYCLE PROTEIN 27 HOMOLOG"/>
    <property type="match status" value="1"/>
</dbReference>
<dbReference type="SUPFAM" id="SSF48452">
    <property type="entry name" value="TPR-like"/>
    <property type="match status" value="2"/>
</dbReference>
<sequence>MRCHGEYLAGISLRMRMRLLNPLLPMLCVALLAGCASTRGPVPAQDEAREAETTPAPPFAEPAPRAEALDAEIVYNALVGEIAIQRGELMVGYEHQILVAEAAGDPRAAERAARLALLMKEPALAREAVEQWVALAPNDLAARQLAAMLAQREGAEDVALEHLEAIVRIGEAAGEDGFLHAMSALRREHGADDGALSLMRRLMERHPEDPRAGYALALGAMIGKDYPLALEYAHALVARHPGWVRGRLLVSRIHVAREEKAEATEFLRRSVDQYPDQPLLRTAYARLLLDARRTRDAYAQFLRLRELTPGEADVHFSLGMIALELERQADAEEHLLAMRELDDGSEKSAYYLGRVAELRDMPQEAIGWYRKVRQGGLVYEAQTRSAWLMARQGELAVARDWLQGLRIRVPKRSVELYLLEAEMLKEHGSEGEVMVLFERALLAHEAEPDLLYARALYAIGQGHLQVLEEDLRRVLADDPQNADALNALGYTLADQTDRYQEALELITRALELKPDSAAVLDSMGWVQYRLGNHAEALDYLRRAMEMLPDAEIAAHLGEVLWVTGARDEARRVWDGALEQDPQSVHILETRQRLEP</sequence>
<evidence type="ECO:0000256" key="1">
    <source>
        <dbReference type="PROSITE-ProRule" id="PRU00339"/>
    </source>
</evidence>
<dbReference type="AlphaFoldDB" id="A0A6N4DY53"/>
<feature type="region of interest" description="Disordered" evidence="2">
    <location>
        <begin position="42"/>
        <end position="61"/>
    </location>
</feature>
<proteinExistence type="predicted"/>
<evidence type="ECO:0000256" key="2">
    <source>
        <dbReference type="SAM" id="MobiDB-lite"/>
    </source>
</evidence>
<dbReference type="EMBL" id="PQCO01000184">
    <property type="protein sequence ID" value="PUE02267.1"/>
    <property type="molecule type" value="Genomic_DNA"/>
</dbReference>
<dbReference type="Proteomes" id="UP000250928">
    <property type="component" value="Unassembled WGS sequence"/>
</dbReference>
<dbReference type="Gene3D" id="1.25.40.10">
    <property type="entry name" value="Tetratricopeptide repeat domain"/>
    <property type="match status" value="2"/>
</dbReference>
<dbReference type="InterPro" id="IPR019734">
    <property type="entry name" value="TPR_rpt"/>
</dbReference>
<protein>
    <recommendedName>
        <fullName evidence="5">Tetratricopeptide repeat protein</fullName>
    </recommendedName>
</protein>
<comment type="caution">
    <text evidence="3">The sequence shown here is derived from an EMBL/GenBank/DDBJ whole genome shotgun (WGS) entry which is preliminary data.</text>
</comment>
<keyword evidence="1" id="KW-0802">TPR repeat</keyword>
<dbReference type="Pfam" id="PF13432">
    <property type="entry name" value="TPR_16"/>
    <property type="match status" value="2"/>
</dbReference>
<dbReference type="SMART" id="SM00028">
    <property type="entry name" value="TPR"/>
    <property type="match status" value="5"/>
</dbReference>
<dbReference type="PROSITE" id="PS51257">
    <property type="entry name" value="PROKAR_LIPOPROTEIN"/>
    <property type="match status" value="1"/>
</dbReference>
<evidence type="ECO:0000313" key="3">
    <source>
        <dbReference type="EMBL" id="PUE02267.1"/>
    </source>
</evidence>
<feature type="repeat" description="TPR" evidence="1">
    <location>
        <begin position="517"/>
        <end position="550"/>
    </location>
</feature>
<dbReference type="PROSITE" id="PS50005">
    <property type="entry name" value="TPR"/>
    <property type="match status" value="1"/>
</dbReference>
<dbReference type="Pfam" id="PF13424">
    <property type="entry name" value="TPR_12"/>
    <property type="match status" value="1"/>
</dbReference>